<organism evidence="15 16">
    <name type="scientific">Botrytis elliptica</name>
    <dbReference type="NCBI Taxonomy" id="278938"/>
    <lineage>
        <taxon>Eukaryota</taxon>
        <taxon>Fungi</taxon>
        <taxon>Dikarya</taxon>
        <taxon>Ascomycota</taxon>
        <taxon>Pezizomycotina</taxon>
        <taxon>Leotiomycetes</taxon>
        <taxon>Helotiales</taxon>
        <taxon>Sclerotiniaceae</taxon>
        <taxon>Botrytis</taxon>
    </lineage>
</organism>
<dbReference type="InterPro" id="IPR015421">
    <property type="entry name" value="PyrdxlP-dep_Trfase_major"/>
</dbReference>
<dbReference type="PANTHER" id="PTHR11808:SF50">
    <property type="entry name" value="CYSTATHIONINE BETA-LYASE"/>
    <property type="match status" value="1"/>
</dbReference>
<keyword evidence="14" id="KW-0472">Membrane</keyword>
<sequence>MSSPSGSSQASGAGKANGALNKAFPHIDLDGHNLPPSPAPSSPHNGRRYALATELVYTETKDQYGASSMPIYQSATFKQNLAGGGSEYDYTRSGNPTRTHLERHLAKIMNANRALVVGSGMGALDVITRVLRPGDEVITGDDLYGGTNRLLTYLAANTGIIVHHVDTTTPDKVKAVLGPKTAMVLLETPTNPLIKIVDIATIARTAHELNEKALVVVDNTMLSPMLCNPLDLGADIVYESGTKYLSGHHDIMAGVLAFNDPAIGDKMYFTINSTGCGLSPNDSFLLMRGIKTLAIRMERQQTNAQAIAEFLETHGFRVRYPGLKSHPQYDLHWSMARGAGAVLSFETGDVALSERIVEAAKLWGISVSFGCVNSLISMPCQMSHASIDAKTRKERQMPEDIIRLCVGIEDVNDLIDDLSRALVQAGAVKVTLDGFHAVETAQAVAEVPIAESDAAAAPLLGFLAVLLHIIQVNAIPWEAAPSTSIANQTTSWLPIQTPKPSLITASFPSNNHTYESPNICGWVDHNPDNSYTCGGSATCFWDSSLKLVRCGHATSMDYFTSCIPYKALSYCDSSCFANPSIVRCGSDIPYCATPRVGPEGNYSILACQGHKPYGRSDINLVYKGQTTVGHLPRYLGADGIVTYATNTPTMPSLTAPSTGNRSSLGFDGAPVQVSSTFFQKPSSNCHSKAYHNEISDMSVVPEAAIVAGTIVGSLVVICAVAGFILFLVYRYRRRMPTANMQADLDMMPLEELVGRKTSNGRLCGPAPRGSIPSQRF</sequence>
<dbReference type="Proteomes" id="UP000297229">
    <property type="component" value="Unassembled WGS sequence"/>
</dbReference>
<evidence type="ECO:0000256" key="12">
    <source>
        <dbReference type="ARBA" id="ARBA00072331"/>
    </source>
</evidence>
<evidence type="ECO:0000256" key="4">
    <source>
        <dbReference type="ARBA" id="ARBA00022605"/>
    </source>
</evidence>
<comment type="cofactor">
    <cofactor evidence="1">
        <name>pyridoxal 5'-phosphate</name>
        <dbReference type="ChEBI" id="CHEBI:597326"/>
    </cofactor>
</comment>
<evidence type="ECO:0000256" key="11">
    <source>
        <dbReference type="ARBA" id="ARBA00047625"/>
    </source>
</evidence>
<evidence type="ECO:0000313" key="15">
    <source>
        <dbReference type="EMBL" id="TGO79952.1"/>
    </source>
</evidence>
<evidence type="ECO:0000256" key="9">
    <source>
        <dbReference type="ARBA" id="ARBA00047213"/>
    </source>
</evidence>
<dbReference type="STRING" id="278938.A0A4Z1K8R8"/>
<dbReference type="SUPFAM" id="SSF53383">
    <property type="entry name" value="PLP-dependent transferases"/>
    <property type="match status" value="1"/>
</dbReference>
<dbReference type="GO" id="GO:0047804">
    <property type="term" value="F:cysteine-S-conjugate beta-lyase activity"/>
    <property type="evidence" value="ECO:0007669"/>
    <property type="project" value="UniProtKB-EC"/>
</dbReference>
<dbReference type="InterPro" id="IPR015424">
    <property type="entry name" value="PyrdxlP-dep_Trfase"/>
</dbReference>
<comment type="catalytic activity">
    <reaction evidence="11">
        <text>an S-substituted L-cysteine + H2O = a thiol + pyruvate + NH4(+)</text>
        <dbReference type="Rhea" id="RHEA:18121"/>
        <dbReference type="ChEBI" id="CHEBI:15361"/>
        <dbReference type="ChEBI" id="CHEBI:15377"/>
        <dbReference type="ChEBI" id="CHEBI:28938"/>
        <dbReference type="ChEBI" id="CHEBI:29256"/>
        <dbReference type="ChEBI" id="CHEBI:58717"/>
        <dbReference type="EC" id="4.4.1.13"/>
    </reaction>
</comment>
<feature type="transmembrane region" description="Helical" evidence="14">
    <location>
        <begin position="703"/>
        <end position="729"/>
    </location>
</feature>
<evidence type="ECO:0000256" key="14">
    <source>
        <dbReference type="SAM" id="Phobius"/>
    </source>
</evidence>
<keyword evidence="6" id="KW-0486">Methionine biosynthesis</keyword>
<feature type="region of interest" description="Disordered" evidence="13">
    <location>
        <begin position="25"/>
        <end position="46"/>
    </location>
</feature>
<gene>
    <name evidence="15" type="ORF">BELL_0018g00050</name>
</gene>
<name>A0A4Z1K8R8_9HELO</name>
<evidence type="ECO:0000256" key="2">
    <source>
        <dbReference type="ARBA" id="ARBA00009077"/>
    </source>
</evidence>
<dbReference type="EC" id="4.4.1.13" evidence="3"/>
<dbReference type="AlphaFoldDB" id="A0A4Z1K8R8"/>
<dbReference type="EMBL" id="PQXM01000018">
    <property type="protein sequence ID" value="TGO79952.1"/>
    <property type="molecule type" value="Genomic_DNA"/>
</dbReference>
<dbReference type="PANTHER" id="PTHR11808">
    <property type="entry name" value="TRANS-SULFURATION ENZYME FAMILY MEMBER"/>
    <property type="match status" value="1"/>
</dbReference>
<evidence type="ECO:0000256" key="5">
    <source>
        <dbReference type="ARBA" id="ARBA00022898"/>
    </source>
</evidence>
<evidence type="ECO:0000313" key="16">
    <source>
        <dbReference type="Proteomes" id="UP000297229"/>
    </source>
</evidence>
<keyword evidence="14" id="KW-0812">Transmembrane</keyword>
<dbReference type="GO" id="GO:0019346">
    <property type="term" value="P:transsulfuration"/>
    <property type="evidence" value="ECO:0007669"/>
    <property type="project" value="InterPro"/>
</dbReference>
<keyword evidence="14" id="KW-1133">Transmembrane helix</keyword>
<evidence type="ECO:0000256" key="7">
    <source>
        <dbReference type="ARBA" id="ARBA00023239"/>
    </source>
</evidence>
<dbReference type="GO" id="GO:0005737">
    <property type="term" value="C:cytoplasm"/>
    <property type="evidence" value="ECO:0007669"/>
    <property type="project" value="TreeGrafter"/>
</dbReference>
<dbReference type="GO" id="GO:0071266">
    <property type="term" value="P:'de novo' L-methionine biosynthetic process"/>
    <property type="evidence" value="ECO:0007669"/>
    <property type="project" value="InterPro"/>
</dbReference>
<evidence type="ECO:0000256" key="6">
    <source>
        <dbReference type="ARBA" id="ARBA00023167"/>
    </source>
</evidence>
<comment type="similarity">
    <text evidence="2">Belongs to the trans-sulfuration enzymes family.</text>
</comment>
<evidence type="ECO:0000256" key="10">
    <source>
        <dbReference type="ARBA" id="ARBA00047517"/>
    </source>
</evidence>
<comment type="pathway">
    <text evidence="8">Amino-acid biosynthesis; L-methionine biosynthesis via de novo pathway; L-homocysteine from L-cystathionine: step 1/1.</text>
</comment>
<evidence type="ECO:0000256" key="8">
    <source>
        <dbReference type="ARBA" id="ARBA00046315"/>
    </source>
</evidence>
<keyword evidence="7" id="KW-0456">Lyase</keyword>
<keyword evidence="16" id="KW-1185">Reference proteome</keyword>
<dbReference type="GO" id="GO:0030170">
    <property type="term" value="F:pyridoxal phosphate binding"/>
    <property type="evidence" value="ECO:0007669"/>
    <property type="project" value="InterPro"/>
</dbReference>
<dbReference type="FunFam" id="3.90.1150.10:FF:000013">
    <property type="entry name" value="Cystathionine beta-lyase"/>
    <property type="match status" value="1"/>
</dbReference>
<evidence type="ECO:0000256" key="1">
    <source>
        <dbReference type="ARBA" id="ARBA00001933"/>
    </source>
</evidence>
<dbReference type="FunFam" id="3.40.640.10:FF:000009">
    <property type="entry name" value="Cystathionine gamma-synthase homolog"/>
    <property type="match status" value="1"/>
</dbReference>
<evidence type="ECO:0000256" key="3">
    <source>
        <dbReference type="ARBA" id="ARBA00012224"/>
    </source>
</evidence>
<evidence type="ECO:0000256" key="13">
    <source>
        <dbReference type="SAM" id="MobiDB-lite"/>
    </source>
</evidence>
<dbReference type="InterPro" id="IPR000277">
    <property type="entry name" value="Cys/Met-Metab_PyrdxlP-dep_enz"/>
</dbReference>
<comment type="caution">
    <text evidence="15">The sequence shown here is derived from an EMBL/GenBank/DDBJ whole genome shotgun (WGS) entry which is preliminary data.</text>
</comment>
<dbReference type="Gene3D" id="3.40.640.10">
    <property type="entry name" value="Type I PLP-dependent aspartate aminotransferase-like (Major domain)"/>
    <property type="match status" value="1"/>
</dbReference>
<keyword evidence="4" id="KW-0028">Amino-acid biosynthesis</keyword>
<protein>
    <recommendedName>
        <fullName evidence="12">Cystathionine beta-lyase</fullName>
        <ecNumber evidence="3">4.4.1.13</ecNumber>
    </recommendedName>
    <alternativeName>
        <fullName evidence="9">Cysteine-S-conjugate beta-lyase</fullName>
    </alternativeName>
</protein>
<proteinExistence type="inferred from homology"/>
<dbReference type="InterPro" id="IPR015422">
    <property type="entry name" value="PyrdxlP-dep_Trfase_small"/>
</dbReference>
<dbReference type="InterPro" id="IPR054542">
    <property type="entry name" value="Cys_met_metab_PP"/>
</dbReference>
<comment type="catalytic activity">
    <reaction evidence="10">
        <text>L,L-cystathionine + H2O = L-homocysteine + pyruvate + NH4(+)</text>
        <dbReference type="Rhea" id="RHEA:13965"/>
        <dbReference type="ChEBI" id="CHEBI:15361"/>
        <dbReference type="ChEBI" id="CHEBI:15377"/>
        <dbReference type="ChEBI" id="CHEBI:28938"/>
        <dbReference type="ChEBI" id="CHEBI:58161"/>
        <dbReference type="ChEBI" id="CHEBI:58199"/>
    </reaction>
</comment>
<dbReference type="CDD" id="cd00614">
    <property type="entry name" value="CGS_like"/>
    <property type="match status" value="1"/>
</dbReference>
<dbReference type="Pfam" id="PF01053">
    <property type="entry name" value="Cys_Met_Meta_PP"/>
    <property type="match status" value="1"/>
</dbReference>
<reference evidence="15 16" key="1">
    <citation type="submission" date="2017-12" db="EMBL/GenBank/DDBJ databases">
        <title>Comparative genomics of Botrytis spp.</title>
        <authorList>
            <person name="Valero-Jimenez C.A."/>
            <person name="Tapia P."/>
            <person name="Veloso J."/>
            <person name="Silva-Moreno E."/>
            <person name="Staats M."/>
            <person name="Valdes J.H."/>
            <person name="Van Kan J.A.L."/>
        </authorList>
    </citation>
    <scope>NUCLEOTIDE SEQUENCE [LARGE SCALE GENOMIC DNA]</scope>
    <source>
        <strain evidence="15 16">Be9601</strain>
    </source>
</reference>
<dbReference type="Gene3D" id="3.90.1150.10">
    <property type="entry name" value="Aspartate Aminotransferase, domain 1"/>
    <property type="match status" value="1"/>
</dbReference>
<keyword evidence="5" id="KW-0663">Pyridoxal phosphate</keyword>
<accession>A0A4Z1K8R8</accession>
<dbReference type="InterPro" id="IPR006238">
    <property type="entry name" value="Cys_b_lyase_euk"/>
</dbReference>
<dbReference type="PROSITE" id="PS00868">
    <property type="entry name" value="CYS_MET_METAB_PP"/>
    <property type="match status" value="1"/>
</dbReference>
<dbReference type="NCBIfam" id="TIGR01329">
    <property type="entry name" value="cysta_beta_ly_E"/>
    <property type="match status" value="1"/>
</dbReference>